<proteinExistence type="predicted"/>
<organism evidence="1 2">
    <name type="scientific">Frankia canadensis</name>
    <dbReference type="NCBI Taxonomy" id="1836972"/>
    <lineage>
        <taxon>Bacteria</taxon>
        <taxon>Bacillati</taxon>
        <taxon>Actinomycetota</taxon>
        <taxon>Actinomycetes</taxon>
        <taxon>Frankiales</taxon>
        <taxon>Frankiaceae</taxon>
        <taxon>Frankia</taxon>
    </lineage>
</organism>
<name>A0A2I2KL30_9ACTN</name>
<evidence type="ECO:0000313" key="2">
    <source>
        <dbReference type="Proteomes" id="UP000234331"/>
    </source>
</evidence>
<dbReference type="EMBL" id="FZMO01000044">
    <property type="protein sequence ID" value="SNQ46379.1"/>
    <property type="molecule type" value="Genomic_DNA"/>
</dbReference>
<reference evidence="1 2" key="1">
    <citation type="submission" date="2017-06" db="EMBL/GenBank/DDBJ databases">
        <authorList>
            <person name="Kim H.J."/>
            <person name="Triplett B.A."/>
        </authorList>
    </citation>
    <scope>NUCLEOTIDE SEQUENCE [LARGE SCALE GENOMIC DNA]</scope>
    <source>
        <strain evidence="1">FRACA_ARgP5</strain>
    </source>
</reference>
<sequence length="75" mass="8045">MPCDAPPVPGGVSAAWHCHVHDIPNGYPEAVTSVLLKSHDVWLSVVIISLHATGVTASPPVHRPILTPWRQRAPT</sequence>
<evidence type="ECO:0000313" key="1">
    <source>
        <dbReference type="EMBL" id="SNQ46379.1"/>
    </source>
</evidence>
<gene>
    <name evidence="1" type="ORF">FRACA_1380014</name>
</gene>
<protein>
    <submittedName>
        <fullName evidence="1">Uncharacterized protein</fullName>
    </submittedName>
</protein>
<accession>A0A2I2KL30</accession>
<dbReference type="Proteomes" id="UP000234331">
    <property type="component" value="Unassembled WGS sequence"/>
</dbReference>
<dbReference type="AlphaFoldDB" id="A0A2I2KL30"/>
<keyword evidence="2" id="KW-1185">Reference proteome</keyword>